<evidence type="ECO:0000313" key="2">
    <source>
        <dbReference type="EMBL" id="KUL30293.1"/>
    </source>
</evidence>
<keyword evidence="1" id="KW-0812">Transmembrane</keyword>
<name>A0A101JNX6_CHLLI</name>
<protein>
    <submittedName>
        <fullName evidence="2">Uncharacterized protein</fullName>
    </submittedName>
</protein>
<evidence type="ECO:0000313" key="3">
    <source>
        <dbReference type="Proteomes" id="UP000053937"/>
    </source>
</evidence>
<evidence type="ECO:0000256" key="1">
    <source>
        <dbReference type="SAM" id="Phobius"/>
    </source>
</evidence>
<dbReference type="Proteomes" id="UP000053937">
    <property type="component" value="Unassembled WGS sequence"/>
</dbReference>
<accession>A0A101JNX6</accession>
<keyword evidence="1" id="KW-0472">Membrane</keyword>
<reference evidence="2 3" key="1">
    <citation type="submission" date="2015-10" db="EMBL/GenBank/DDBJ databases">
        <title>Draft Genome Sequence of Chlorobium limicola strain Frasassi Growing under Artificial Lighting in the Frasassi Cave System.</title>
        <authorList>
            <person name="Mansor M."/>
            <person name="Macalady J."/>
        </authorList>
    </citation>
    <scope>NUCLEOTIDE SEQUENCE [LARGE SCALE GENOMIC DNA]</scope>
    <source>
        <strain evidence="2 3">Frasassi</strain>
    </source>
</reference>
<comment type="caution">
    <text evidence="2">The sequence shown here is derived from an EMBL/GenBank/DDBJ whole genome shotgun (WGS) entry which is preliminary data.</text>
</comment>
<keyword evidence="3" id="KW-1185">Reference proteome</keyword>
<gene>
    <name evidence="2" type="ORF">ASB62_04350</name>
</gene>
<organism evidence="2 3">
    <name type="scientific">Chlorobium limicola</name>
    <dbReference type="NCBI Taxonomy" id="1092"/>
    <lineage>
        <taxon>Bacteria</taxon>
        <taxon>Pseudomonadati</taxon>
        <taxon>Chlorobiota</taxon>
        <taxon>Chlorobiia</taxon>
        <taxon>Chlorobiales</taxon>
        <taxon>Chlorobiaceae</taxon>
        <taxon>Chlorobium/Pelodictyon group</taxon>
        <taxon>Chlorobium</taxon>
    </lineage>
</organism>
<keyword evidence="1" id="KW-1133">Transmembrane helix</keyword>
<dbReference type="RefSeq" id="WP_059138785.1">
    <property type="nucleotide sequence ID" value="NZ_LMBR01000099.1"/>
</dbReference>
<dbReference type="EMBL" id="LMBR01000099">
    <property type="protein sequence ID" value="KUL30293.1"/>
    <property type="molecule type" value="Genomic_DNA"/>
</dbReference>
<dbReference type="AlphaFoldDB" id="A0A101JNX6"/>
<sequence>MGPHDTANMVKKAVGVAGGAALLAPVAPPLLHGLAGLAVVGLGVFTAGSLVFKAAEAFQGMENPLKPKERARRSNESGIA</sequence>
<proteinExistence type="predicted"/>
<feature type="transmembrane region" description="Helical" evidence="1">
    <location>
        <begin position="30"/>
        <end position="52"/>
    </location>
</feature>